<accession>A0AAV0VK86</accession>
<dbReference type="EMBL" id="CARXXK010000001">
    <property type="protein sequence ID" value="CAI6344624.1"/>
    <property type="molecule type" value="Genomic_DNA"/>
</dbReference>
<dbReference type="Proteomes" id="UP001160148">
    <property type="component" value="Unassembled WGS sequence"/>
</dbReference>
<keyword evidence="2" id="KW-1185">Reference proteome</keyword>
<comment type="caution">
    <text evidence="1">The sequence shown here is derived from an EMBL/GenBank/DDBJ whole genome shotgun (WGS) entry which is preliminary data.</text>
</comment>
<organism evidence="1 2">
    <name type="scientific">Macrosiphum euphorbiae</name>
    <name type="common">potato aphid</name>
    <dbReference type="NCBI Taxonomy" id="13131"/>
    <lineage>
        <taxon>Eukaryota</taxon>
        <taxon>Metazoa</taxon>
        <taxon>Ecdysozoa</taxon>
        <taxon>Arthropoda</taxon>
        <taxon>Hexapoda</taxon>
        <taxon>Insecta</taxon>
        <taxon>Pterygota</taxon>
        <taxon>Neoptera</taxon>
        <taxon>Paraneoptera</taxon>
        <taxon>Hemiptera</taxon>
        <taxon>Sternorrhyncha</taxon>
        <taxon>Aphidomorpha</taxon>
        <taxon>Aphidoidea</taxon>
        <taxon>Aphididae</taxon>
        <taxon>Macrosiphini</taxon>
        <taxon>Macrosiphum</taxon>
    </lineage>
</organism>
<dbReference type="AlphaFoldDB" id="A0AAV0VK86"/>
<evidence type="ECO:0000313" key="2">
    <source>
        <dbReference type="Proteomes" id="UP001160148"/>
    </source>
</evidence>
<gene>
    <name evidence="1" type="ORF">MEUPH1_LOCUS1738</name>
</gene>
<sequence>MSQSLMSAANHLVAIVPNSGDAQKSIEKFRTIMTKGFADMETEANKIEDIVRKNADPKLVEKYDDLEKELKKQISTAKDLFEDKIGKPINEKLDVKQITESLTRTTKDIEAIVNKAIDDGFKKP</sequence>
<evidence type="ECO:0000313" key="1">
    <source>
        <dbReference type="EMBL" id="CAI6344624.1"/>
    </source>
</evidence>
<name>A0AAV0VK86_9HEMI</name>
<proteinExistence type="predicted"/>
<protein>
    <submittedName>
        <fullName evidence="1">Uncharacterized protein</fullName>
    </submittedName>
</protein>
<reference evidence="1 2" key="1">
    <citation type="submission" date="2023-01" db="EMBL/GenBank/DDBJ databases">
        <authorList>
            <person name="Whitehead M."/>
        </authorList>
    </citation>
    <scope>NUCLEOTIDE SEQUENCE [LARGE SCALE GENOMIC DNA]</scope>
</reference>